<name>A0A9N9XN68_PHYSR</name>
<dbReference type="Gene3D" id="3.40.50.2000">
    <property type="entry name" value="Glycogen Phosphorylase B"/>
    <property type="match status" value="1"/>
</dbReference>
<dbReference type="FunFam" id="3.40.50.2000:FF:000021">
    <property type="entry name" value="UDP-glucuronosyltransferase"/>
    <property type="match status" value="1"/>
</dbReference>
<evidence type="ECO:0000256" key="2">
    <source>
        <dbReference type="ARBA" id="ARBA00022676"/>
    </source>
</evidence>
<evidence type="ECO:0000256" key="5">
    <source>
        <dbReference type="RuleBase" id="RU362059"/>
    </source>
</evidence>
<dbReference type="InterPro" id="IPR002213">
    <property type="entry name" value="UDP_glucos_trans"/>
</dbReference>
<evidence type="ECO:0000256" key="3">
    <source>
        <dbReference type="ARBA" id="ARBA00022679"/>
    </source>
</evidence>
<evidence type="ECO:0000313" key="6">
    <source>
        <dbReference type="EMBL" id="CAG9860632.1"/>
    </source>
</evidence>
<dbReference type="AlphaFoldDB" id="A0A9N9XN68"/>
<keyword evidence="2 4" id="KW-0328">Glycosyltransferase</keyword>
<dbReference type="InterPro" id="IPR050271">
    <property type="entry name" value="UDP-glycosyltransferase"/>
</dbReference>
<evidence type="ECO:0000256" key="4">
    <source>
        <dbReference type="RuleBase" id="RU003718"/>
    </source>
</evidence>
<dbReference type="PANTHER" id="PTHR48043">
    <property type="entry name" value="EG:EG0003.4 PROTEIN-RELATED"/>
    <property type="match status" value="1"/>
</dbReference>
<dbReference type="PANTHER" id="PTHR48043:SF159">
    <property type="entry name" value="EG:EG0003.4 PROTEIN-RELATED"/>
    <property type="match status" value="1"/>
</dbReference>
<dbReference type="OrthoDB" id="5835829at2759"/>
<reference evidence="6" key="1">
    <citation type="submission" date="2022-01" db="EMBL/GenBank/DDBJ databases">
        <authorList>
            <person name="King R."/>
        </authorList>
    </citation>
    <scope>NUCLEOTIDE SEQUENCE</scope>
</reference>
<dbReference type="CDD" id="cd03784">
    <property type="entry name" value="GT1_Gtf-like"/>
    <property type="match status" value="1"/>
</dbReference>
<dbReference type="EMBL" id="OU900096">
    <property type="protein sequence ID" value="CAG9860632.1"/>
    <property type="molecule type" value="Genomic_DNA"/>
</dbReference>
<evidence type="ECO:0000313" key="7">
    <source>
        <dbReference type="Proteomes" id="UP001153712"/>
    </source>
</evidence>
<sequence length="272" mass="31138">MPQWNAMAKETFGKDTEDIQTIEKHIPVLLANLMLGFHYSQPLTPNIIPVGGLHIRSPKGLPEDLQEIYNEAENGVVYFSLGTNIRTNELDVEKIEMFKETFGRLNVTVIWKIDFQLKDCPENVYLQQFLPQNEILAHPKTRAFISHCGGLSTMESVHHGVPVIGMPFIVDQHFLGTLIEKRELGVILEYETLTADVFYEAIQKVLNNEMRKEKRQGGTQTMAPDSEYEWSLDTTALLSLDYICLKILNYTVVVRRRNAPPLHRTRRLEVAS</sequence>
<accession>A0A9N9XN68</accession>
<organism evidence="6 7">
    <name type="scientific">Phyllotreta striolata</name>
    <name type="common">Striped flea beetle</name>
    <name type="synonym">Crioceris striolata</name>
    <dbReference type="NCBI Taxonomy" id="444603"/>
    <lineage>
        <taxon>Eukaryota</taxon>
        <taxon>Metazoa</taxon>
        <taxon>Ecdysozoa</taxon>
        <taxon>Arthropoda</taxon>
        <taxon>Hexapoda</taxon>
        <taxon>Insecta</taxon>
        <taxon>Pterygota</taxon>
        <taxon>Neoptera</taxon>
        <taxon>Endopterygota</taxon>
        <taxon>Coleoptera</taxon>
        <taxon>Polyphaga</taxon>
        <taxon>Cucujiformia</taxon>
        <taxon>Chrysomeloidea</taxon>
        <taxon>Chrysomelidae</taxon>
        <taxon>Galerucinae</taxon>
        <taxon>Alticini</taxon>
        <taxon>Phyllotreta</taxon>
    </lineage>
</organism>
<dbReference type="GO" id="GO:0016020">
    <property type="term" value="C:membrane"/>
    <property type="evidence" value="ECO:0007669"/>
    <property type="project" value="UniProtKB-SubCell"/>
</dbReference>
<dbReference type="GO" id="GO:0015020">
    <property type="term" value="F:glucuronosyltransferase activity"/>
    <property type="evidence" value="ECO:0007669"/>
    <property type="project" value="UniProtKB-EC"/>
</dbReference>
<keyword evidence="7" id="KW-1185">Reference proteome</keyword>
<dbReference type="PROSITE" id="PS00375">
    <property type="entry name" value="UDPGT"/>
    <property type="match status" value="1"/>
</dbReference>
<comment type="catalytic activity">
    <reaction evidence="5">
        <text>glucuronate acceptor + UDP-alpha-D-glucuronate = acceptor beta-D-glucuronoside + UDP + H(+)</text>
        <dbReference type="Rhea" id="RHEA:21032"/>
        <dbReference type="ChEBI" id="CHEBI:15378"/>
        <dbReference type="ChEBI" id="CHEBI:58052"/>
        <dbReference type="ChEBI" id="CHEBI:58223"/>
        <dbReference type="ChEBI" id="CHEBI:132367"/>
        <dbReference type="ChEBI" id="CHEBI:132368"/>
        <dbReference type="EC" id="2.4.1.17"/>
    </reaction>
</comment>
<keyword evidence="3 4" id="KW-0808">Transferase</keyword>
<comment type="similarity">
    <text evidence="1 4">Belongs to the UDP-glycosyltransferase family.</text>
</comment>
<dbReference type="Pfam" id="PF00201">
    <property type="entry name" value="UDPGT"/>
    <property type="match status" value="1"/>
</dbReference>
<evidence type="ECO:0000256" key="1">
    <source>
        <dbReference type="ARBA" id="ARBA00009995"/>
    </source>
</evidence>
<comment type="subcellular location">
    <subcellularLocation>
        <location evidence="5">Membrane</location>
        <topology evidence="5">Single-pass membrane protein</topology>
    </subcellularLocation>
</comment>
<gene>
    <name evidence="6" type="ORF">PHYEVI_LOCUS6981</name>
</gene>
<protein>
    <recommendedName>
        <fullName evidence="5">UDP-glucuronosyltransferase</fullName>
        <ecNumber evidence="5">2.4.1.17</ecNumber>
    </recommendedName>
</protein>
<dbReference type="InterPro" id="IPR035595">
    <property type="entry name" value="UDP_glycos_trans_CS"/>
</dbReference>
<dbReference type="EC" id="2.4.1.17" evidence="5"/>
<dbReference type="Proteomes" id="UP001153712">
    <property type="component" value="Chromosome 3"/>
</dbReference>
<dbReference type="SUPFAM" id="SSF53756">
    <property type="entry name" value="UDP-Glycosyltransferase/glycogen phosphorylase"/>
    <property type="match status" value="1"/>
</dbReference>
<proteinExistence type="inferred from homology"/>